<dbReference type="Gene3D" id="2.40.160.60">
    <property type="entry name" value="Outer membrane protein transport protein (OMPP1/FadL/TodX)"/>
    <property type="match status" value="1"/>
</dbReference>
<evidence type="ECO:0000256" key="8">
    <source>
        <dbReference type="SAM" id="SignalP"/>
    </source>
</evidence>
<evidence type="ECO:0000313" key="10">
    <source>
        <dbReference type="Proteomes" id="UP001144347"/>
    </source>
</evidence>
<sequence>MKIKYLLGLACLLTCSQISYAQYVTDALRFSQTDNTTSSRFKALGGAQTAVGGDISSLSGNPAGLGLFTKSEISFTPYFGSYGNDGTYLGETRNGNKNQLGISQFGGVFYAPTSKQKGANTSEGILSFNVGIGYNKTNDFNNKIVFGGTNNSSSIADFFADQANGLSSPPPTEAQLKAGYDGYSAGYDLPYTAFENYLIDYNNVNGAWSPSTNLGNKQLNTETRKGYQSEFNVGFGSNYSNKLYFGATLSFTSLKLTSDRVFNETGTIGTNAYDMDFTESTETKGSGFNAKLGLIYKINNAVRIGASYNTPTWYNIQDSYFQNLVNYKNTYNVQIDPYNAEFNLRTPGKITAGFALFANNLGFLTFDADYINYKDIKLSSSATNDASVIAANNKDIQDLYRDAFNIRVGAEGRLSDNFSLRAGYSQLGNPYEDKSNDAYQRKSISGGLGYRKDNFYADATFVNSKYNSYYKAYDLVGLAAPTASIKNTTNAVYLTLGVRF</sequence>
<keyword evidence="5 8" id="KW-0732">Signal</keyword>
<proteinExistence type="inferred from homology"/>
<dbReference type="Proteomes" id="UP001144347">
    <property type="component" value="Unassembled WGS sequence"/>
</dbReference>
<dbReference type="PANTHER" id="PTHR35093:SF8">
    <property type="entry name" value="OUTER MEMBRANE PROTEIN NMB0088-RELATED"/>
    <property type="match status" value="1"/>
</dbReference>
<dbReference type="InterPro" id="IPR005017">
    <property type="entry name" value="OMPP1/FadL/TodX"/>
</dbReference>
<evidence type="ECO:0000256" key="3">
    <source>
        <dbReference type="ARBA" id="ARBA00022452"/>
    </source>
</evidence>
<gene>
    <name evidence="9" type="ORF">O0955_08420</name>
</gene>
<dbReference type="RefSeq" id="WP_269427093.1">
    <property type="nucleotide sequence ID" value="NZ_JAPWGM010000002.1"/>
</dbReference>
<protein>
    <submittedName>
        <fullName evidence="9">Outer membrane protein transport protein</fullName>
    </submittedName>
</protein>
<accession>A0ABT4L7X7</accession>
<keyword evidence="4" id="KW-0812">Transmembrane</keyword>
<evidence type="ECO:0000313" key="9">
    <source>
        <dbReference type="EMBL" id="MCZ4244028.1"/>
    </source>
</evidence>
<comment type="similarity">
    <text evidence="2">Belongs to the OmpP1/FadL family.</text>
</comment>
<keyword evidence="6" id="KW-0472">Membrane</keyword>
<comment type="caution">
    <text evidence="9">The sequence shown here is derived from an EMBL/GenBank/DDBJ whole genome shotgun (WGS) entry which is preliminary data.</text>
</comment>
<dbReference type="Pfam" id="PF03349">
    <property type="entry name" value="Toluene_X"/>
    <property type="match status" value="1"/>
</dbReference>
<comment type="subcellular location">
    <subcellularLocation>
        <location evidence="1">Cell outer membrane</location>
        <topology evidence="1">Multi-pass membrane protein</topology>
    </subcellularLocation>
</comment>
<keyword evidence="3" id="KW-1134">Transmembrane beta strand</keyword>
<evidence type="ECO:0000256" key="2">
    <source>
        <dbReference type="ARBA" id="ARBA00008163"/>
    </source>
</evidence>
<name>A0ABT4L7X7_9SPHI</name>
<reference evidence="9" key="1">
    <citation type="submission" date="2022-12" db="EMBL/GenBank/DDBJ databases">
        <title>Genome sequence of HCMS5-2.</title>
        <authorList>
            <person name="Woo H."/>
        </authorList>
    </citation>
    <scope>NUCLEOTIDE SEQUENCE</scope>
    <source>
        <strain evidence="9">HCMS5-2</strain>
    </source>
</reference>
<evidence type="ECO:0000256" key="4">
    <source>
        <dbReference type="ARBA" id="ARBA00022692"/>
    </source>
</evidence>
<dbReference type="SUPFAM" id="SSF56935">
    <property type="entry name" value="Porins"/>
    <property type="match status" value="1"/>
</dbReference>
<feature type="signal peptide" evidence="8">
    <location>
        <begin position="1"/>
        <end position="21"/>
    </location>
</feature>
<evidence type="ECO:0000256" key="1">
    <source>
        <dbReference type="ARBA" id="ARBA00004571"/>
    </source>
</evidence>
<evidence type="ECO:0000256" key="6">
    <source>
        <dbReference type="ARBA" id="ARBA00023136"/>
    </source>
</evidence>
<evidence type="ECO:0000256" key="7">
    <source>
        <dbReference type="ARBA" id="ARBA00023237"/>
    </source>
</evidence>
<dbReference type="PANTHER" id="PTHR35093">
    <property type="entry name" value="OUTER MEMBRANE PROTEIN NMB0088-RELATED"/>
    <property type="match status" value="1"/>
</dbReference>
<dbReference type="EMBL" id="JAPWGM010000002">
    <property type="protein sequence ID" value="MCZ4244028.1"/>
    <property type="molecule type" value="Genomic_DNA"/>
</dbReference>
<evidence type="ECO:0000256" key="5">
    <source>
        <dbReference type="ARBA" id="ARBA00022729"/>
    </source>
</evidence>
<keyword evidence="10" id="KW-1185">Reference proteome</keyword>
<keyword evidence="7" id="KW-0998">Cell outer membrane</keyword>
<feature type="chain" id="PRO_5047372749" evidence="8">
    <location>
        <begin position="22"/>
        <end position="500"/>
    </location>
</feature>
<organism evidence="9 10">
    <name type="scientific">Pedobacter punctiformis</name>
    <dbReference type="NCBI Taxonomy" id="3004097"/>
    <lineage>
        <taxon>Bacteria</taxon>
        <taxon>Pseudomonadati</taxon>
        <taxon>Bacteroidota</taxon>
        <taxon>Sphingobacteriia</taxon>
        <taxon>Sphingobacteriales</taxon>
        <taxon>Sphingobacteriaceae</taxon>
        <taxon>Pedobacter</taxon>
    </lineage>
</organism>